<sequence>MAFLASPLTLEQTVALVAILVHRANGRRWVLRRLLQVCVSRQLLRLRRAPGIPTYTNQFNTTLDSPTAIELYRFTIDQLALLTAKLRLPDP</sequence>
<organism evidence="1 2">
    <name type="scientific">Aphanomyces astaci</name>
    <name type="common">Crayfish plague agent</name>
    <dbReference type="NCBI Taxonomy" id="112090"/>
    <lineage>
        <taxon>Eukaryota</taxon>
        <taxon>Sar</taxon>
        <taxon>Stramenopiles</taxon>
        <taxon>Oomycota</taxon>
        <taxon>Saprolegniomycetes</taxon>
        <taxon>Saprolegniales</taxon>
        <taxon>Verrucalvaceae</taxon>
        <taxon>Aphanomyces</taxon>
    </lineage>
</organism>
<gene>
    <name evidence="1" type="ORF">DYB26_008614</name>
</gene>
<comment type="caution">
    <text evidence="1">The sequence shown here is derived from an EMBL/GenBank/DDBJ whole genome shotgun (WGS) entry which is preliminary data.</text>
</comment>
<dbReference type="AlphaFoldDB" id="A0A418FFR2"/>
<protein>
    <submittedName>
        <fullName evidence="1">Uncharacterized protein</fullName>
    </submittedName>
</protein>
<feature type="non-terminal residue" evidence="1">
    <location>
        <position position="91"/>
    </location>
</feature>
<dbReference type="Proteomes" id="UP000286510">
    <property type="component" value="Unassembled WGS sequence"/>
</dbReference>
<name>A0A418FFR2_APHAT</name>
<reference evidence="1 2" key="1">
    <citation type="submission" date="2018-08" db="EMBL/GenBank/DDBJ databases">
        <title>Aphanomyces genome sequencing and annotation.</title>
        <authorList>
            <person name="Minardi D."/>
            <person name="Oidtmann B."/>
            <person name="Van Der Giezen M."/>
            <person name="Studholme D.J."/>
        </authorList>
    </citation>
    <scope>NUCLEOTIDE SEQUENCE [LARGE SCALE GENOMIC DNA]</scope>
    <source>
        <strain evidence="1 2">FDL457</strain>
    </source>
</reference>
<accession>A0A418FFR2</accession>
<evidence type="ECO:0000313" key="1">
    <source>
        <dbReference type="EMBL" id="RHZ28688.1"/>
    </source>
</evidence>
<dbReference type="EMBL" id="QUTF01011396">
    <property type="protein sequence ID" value="RHZ28688.1"/>
    <property type="molecule type" value="Genomic_DNA"/>
</dbReference>
<proteinExistence type="predicted"/>
<dbReference type="VEuPathDB" id="FungiDB:H257_10705"/>
<evidence type="ECO:0000313" key="2">
    <source>
        <dbReference type="Proteomes" id="UP000286510"/>
    </source>
</evidence>